<dbReference type="GO" id="GO:0016020">
    <property type="term" value="C:membrane"/>
    <property type="evidence" value="ECO:0007669"/>
    <property type="project" value="UniProtKB-SubCell"/>
</dbReference>
<dbReference type="GeneID" id="19303709"/>
<protein>
    <submittedName>
        <fullName evidence="11">General substrate transporter</fullName>
    </submittedName>
</protein>
<evidence type="ECO:0000313" key="12">
    <source>
        <dbReference type="Proteomes" id="UP000030669"/>
    </source>
</evidence>
<gene>
    <name evidence="11" type="ORF">GLOTRDRAFT_137234</name>
</gene>
<dbReference type="InterPro" id="IPR003663">
    <property type="entry name" value="Sugar/inositol_transpt"/>
</dbReference>
<proteinExistence type="inferred from homology"/>
<evidence type="ECO:0000259" key="10">
    <source>
        <dbReference type="PROSITE" id="PS50850"/>
    </source>
</evidence>
<feature type="transmembrane region" description="Helical" evidence="9">
    <location>
        <begin position="125"/>
        <end position="143"/>
    </location>
</feature>
<dbReference type="PANTHER" id="PTHR23503:SF8">
    <property type="entry name" value="FACILITATED GLUCOSE TRANSPORTER PROTEIN 1"/>
    <property type="match status" value="1"/>
</dbReference>
<dbReference type="InterPro" id="IPR020846">
    <property type="entry name" value="MFS_dom"/>
</dbReference>
<evidence type="ECO:0000256" key="6">
    <source>
        <dbReference type="ARBA" id="ARBA00023136"/>
    </source>
</evidence>
<feature type="transmembrane region" description="Helical" evidence="9">
    <location>
        <begin position="403"/>
        <end position="426"/>
    </location>
</feature>
<keyword evidence="12" id="KW-1185">Reference proteome</keyword>
<keyword evidence="3" id="KW-0813">Transport</keyword>
<evidence type="ECO:0000256" key="9">
    <source>
        <dbReference type="SAM" id="Phobius"/>
    </source>
</evidence>
<feature type="transmembrane region" description="Helical" evidence="9">
    <location>
        <begin position="65"/>
        <end position="88"/>
    </location>
</feature>
<evidence type="ECO:0000256" key="5">
    <source>
        <dbReference type="ARBA" id="ARBA00022989"/>
    </source>
</evidence>
<keyword evidence="5 9" id="KW-1133">Transmembrane helix</keyword>
<dbReference type="PROSITE" id="PS00217">
    <property type="entry name" value="SUGAR_TRANSPORT_2"/>
    <property type="match status" value="1"/>
</dbReference>
<feature type="transmembrane region" description="Helical" evidence="9">
    <location>
        <begin position="12"/>
        <end position="30"/>
    </location>
</feature>
<dbReference type="PRINTS" id="PR00171">
    <property type="entry name" value="SUGRTRNSPORT"/>
</dbReference>
<dbReference type="STRING" id="670483.S7QHA6"/>
<comment type="subcellular location">
    <subcellularLocation>
        <location evidence="1">Membrane</location>
        <topology evidence="1">Multi-pass membrane protein</topology>
    </subcellularLocation>
</comment>
<keyword evidence="6 9" id="KW-0472">Membrane</keyword>
<evidence type="ECO:0000256" key="4">
    <source>
        <dbReference type="ARBA" id="ARBA00022692"/>
    </source>
</evidence>
<evidence type="ECO:0000313" key="11">
    <source>
        <dbReference type="EMBL" id="EPQ58542.1"/>
    </source>
</evidence>
<feature type="transmembrane region" description="Helical" evidence="9">
    <location>
        <begin position="311"/>
        <end position="333"/>
    </location>
</feature>
<dbReference type="PANTHER" id="PTHR23503">
    <property type="entry name" value="SOLUTE CARRIER FAMILY 2"/>
    <property type="match status" value="1"/>
</dbReference>
<dbReference type="InterPro" id="IPR036259">
    <property type="entry name" value="MFS_trans_sf"/>
</dbReference>
<organism evidence="11 12">
    <name type="scientific">Gloeophyllum trabeum (strain ATCC 11539 / FP-39264 / Madison 617)</name>
    <name type="common">Brown rot fungus</name>
    <dbReference type="NCBI Taxonomy" id="670483"/>
    <lineage>
        <taxon>Eukaryota</taxon>
        <taxon>Fungi</taxon>
        <taxon>Dikarya</taxon>
        <taxon>Basidiomycota</taxon>
        <taxon>Agaricomycotina</taxon>
        <taxon>Agaricomycetes</taxon>
        <taxon>Gloeophyllales</taxon>
        <taxon>Gloeophyllaceae</taxon>
        <taxon>Gloeophyllum</taxon>
    </lineage>
</organism>
<dbReference type="InterPro" id="IPR005828">
    <property type="entry name" value="MFS_sugar_transport-like"/>
</dbReference>
<evidence type="ECO:0000256" key="3">
    <source>
        <dbReference type="ARBA" id="ARBA00022448"/>
    </source>
</evidence>
<feature type="transmembrane region" description="Helical" evidence="9">
    <location>
        <begin position="100"/>
        <end position="119"/>
    </location>
</feature>
<feature type="transmembrane region" description="Helical" evidence="9">
    <location>
        <begin position="441"/>
        <end position="460"/>
    </location>
</feature>
<dbReference type="Gene3D" id="1.20.1250.20">
    <property type="entry name" value="MFS general substrate transporter like domains"/>
    <property type="match status" value="1"/>
</dbReference>
<comment type="similarity">
    <text evidence="2">Belongs to the major facilitator superfamily. Sugar transporter (TC 2.A.1.1) family.</text>
</comment>
<dbReference type="eggNOG" id="KOG0569">
    <property type="taxonomic scope" value="Eukaryota"/>
</dbReference>
<name>S7QHA6_GLOTA</name>
<feature type="transmembrane region" description="Helical" evidence="9">
    <location>
        <begin position="277"/>
        <end position="299"/>
    </location>
</feature>
<feature type="transmembrane region" description="Helical" evidence="9">
    <location>
        <begin position="185"/>
        <end position="205"/>
    </location>
</feature>
<feature type="compositionally biased region" description="Basic and acidic residues" evidence="8">
    <location>
        <begin position="247"/>
        <end position="259"/>
    </location>
</feature>
<dbReference type="InterPro" id="IPR005829">
    <property type="entry name" value="Sugar_transporter_CS"/>
</dbReference>
<dbReference type="PROSITE" id="PS50850">
    <property type="entry name" value="MFS"/>
    <property type="match status" value="1"/>
</dbReference>
<dbReference type="RefSeq" id="XP_007863693.1">
    <property type="nucleotide sequence ID" value="XM_007865502.1"/>
</dbReference>
<evidence type="ECO:0000256" key="8">
    <source>
        <dbReference type="SAM" id="MobiDB-lite"/>
    </source>
</evidence>
<dbReference type="HOGENOM" id="CLU_001265_30_5_1"/>
<evidence type="ECO:0000256" key="1">
    <source>
        <dbReference type="ARBA" id="ARBA00004141"/>
    </source>
</evidence>
<dbReference type="OMA" id="WAITASF"/>
<evidence type="ECO:0000256" key="2">
    <source>
        <dbReference type="ARBA" id="ARBA00010992"/>
    </source>
</evidence>
<evidence type="ECO:0000256" key="7">
    <source>
        <dbReference type="ARBA" id="ARBA00049119"/>
    </source>
</evidence>
<feature type="region of interest" description="Disordered" evidence="8">
    <location>
        <begin position="231"/>
        <end position="259"/>
    </location>
</feature>
<accession>S7QHA6</accession>
<reference evidence="11 12" key="1">
    <citation type="journal article" date="2012" name="Science">
        <title>The Paleozoic origin of enzymatic lignin decomposition reconstructed from 31 fungal genomes.</title>
        <authorList>
            <person name="Floudas D."/>
            <person name="Binder M."/>
            <person name="Riley R."/>
            <person name="Barry K."/>
            <person name="Blanchette R.A."/>
            <person name="Henrissat B."/>
            <person name="Martinez A.T."/>
            <person name="Otillar R."/>
            <person name="Spatafora J.W."/>
            <person name="Yadav J.S."/>
            <person name="Aerts A."/>
            <person name="Benoit I."/>
            <person name="Boyd A."/>
            <person name="Carlson A."/>
            <person name="Copeland A."/>
            <person name="Coutinho P.M."/>
            <person name="de Vries R.P."/>
            <person name="Ferreira P."/>
            <person name="Findley K."/>
            <person name="Foster B."/>
            <person name="Gaskell J."/>
            <person name="Glotzer D."/>
            <person name="Gorecki P."/>
            <person name="Heitman J."/>
            <person name="Hesse C."/>
            <person name="Hori C."/>
            <person name="Igarashi K."/>
            <person name="Jurgens J.A."/>
            <person name="Kallen N."/>
            <person name="Kersten P."/>
            <person name="Kohler A."/>
            <person name="Kuees U."/>
            <person name="Kumar T.K.A."/>
            <person name="Kuo A."/>
            <person name="LaButti K."/>
            <person name="Larrondo L.F."/>
            <person name="Lindquist E."/>
            <person name="Ling A."/>
            <person name="Lombard V."/>
            <person name="Lucas S."/>
            <person name="Lundell T."/>
            <person name="Martin R."/>
            <person name="McLaughlin D.J."/>
            <person name="Morgenstern I."/>
            <person name="Morin E."/>
            <person name="Murat C."/>
            <person name="Nagy L.G."/>
            <person name="Nolan M."/>
            <person name="Ohm R.A."/>
            <person name="Patyshakuliyeva A."/>
            <person name="Rokas A."/>
            <person name="Ruiz-Duenas F.J."/>
            <person name="Sabat G."/>
            <person name="Salamov A."/>
            <person name="Samejima M."/>
            <person name="Schmutz J."/>
            <person name="Slot J.C."/>
            <person name="St John F."/>
            <person name="Stenlid J."/>
            <person name="Sun H."/>
            <person name="Sun S."/>
            <person name="Syed K."/>
            <person name="Tsang A."/>
            <person name="Wiebenga A."/>
            <person name="Young D."/>
            <person name="Pisabarro A."/>
            <person name="Eastwood D.C."/>
            <person name="Martin F."/>
            <person name="Cullen D."/>
            <person name="Grigoriev I.V."/>
            <person name="Hibbett D.S."/>
        </authorList>
    </citation>
    <scope>NUCLEOTIDE SEQUENCE [LARGE SCALE GENOMIC DNA]</scope>
    <source>
        <strain evidence="11 12">ATCC 11539</strain>
    </source>
</reference>
<dbReference type="KEGG" id="gtr:GLOTRDRAFT_137234"/>
<dbReference type="AlphaFoldDB" id="S7QHA6"/>
<feature type="transmembrane region" description="Helical" evidence="9">
    <location>
        <begin position="342"/>
        <end position="361"/>
    </location>
</feature>
<comment type="catalytic activity">
    <reaction evidence="7">
        <text>myo-inositol(out) + H(+)(out) = myo-inositol(in) + H(+)(in)</text>
        <dbReference type="Rhea" id="RHEA:60364"/>
        <dbReference type="ChEBI" id="CHEBI:15378"/>
        <dbReference type="ChEBI" id="CHEBI:17268"/>
    </reaction>
</comment>
<feature type="transmembrane region" description="Helical" evidence="9">
    <location>
        <begin position="155"/>
        <end position="173"/>
    </location>
</feature>
<sequence length="462" mass="49734">MADHKDPQRFTFYGWAVCLWVIVVSFQYGYHISALNQIERVLTCKKTDDYSRHYGLPTCIPMTDATFSVVTSVFTVGGLLGSMGANLVMDKRGRKDAIRASSLMTAAGTGIMSVSASVFPLAFGRMLVGVGAGIGICVGPVFLGEISPAKIKGNVGVLTQLAIVFGILFTQSIGLKLATPREWRMVLLLSCALSIIHLLSSPVIAESPVWLVRSGKAPEVKNVSRKLWGNAGRGSDGDVEDPLLPDEGSRRSRSPEDRHEAAVTVPRLLVVPELRKPLSIVCLGMFCQQISGVNAVLYYSNNILSRSLPDLGPYVSLGITVVNAIMTFPPIFLIENMGRKKLLTISAGGSIASLVLVGMGLDNGIVALSSVAIMTFIMSFAIGMGPIPFVIISDVSPPHAVSALSSVALSLNWIANFIVGLVFLPLRDFLARGDPSQQGRVFYVFAVVFLVFFLAFMRAYRV</sequence>
<dbReference type="Pfam" id="PF00083">
    <property type="entry name" value="Sugar_tr"/>
    <property type="match status" value="1"/>
</dbReference>
<dbReference type="Proteomes" id="UP000030669">
    <property type="component" value="Unassembled WGS sequence"/>
</dbReference>
<feature type="domain" description="Major facilitator superfamily (MFS) profile" evidence="10">
    <location>
        <begin position="17"/>
        <end position="462"/>
    </location>
</feature>
<dbReference type="OrthoDB" id="4540492at2759"/>
<dbReference type="InterPro" id="IPR045263">
    <property type="entry name" value="GLUT"/>
</dbReference>
<feature type="transmembrane region" description="Helical" evidence="9">
    <location>
        <begin position="367"/>
        <end position="391"/>
    </location>
</feature>
<dbReference type="EMBL" id="KB469298">
    <property type="protein sequence ID" value="EPQ58542.1"/>
    <property type="molecule type" value="Genomic_DNA"/>
</dbReference>
<dbReference type="GO" id="GO:0015149">
    <property type="term" value="F:hexose transmembrane transporter activity"/>
    <property type="evidence" value="ECO:0007669"/>
    <property type="project" value="TreeGrafter"/>
</dbReference>
<keyword evidence="4 9" id="KW-0812">Transmembrane</keyword>
<dbReference type="SUPFAM" id="SSF103473">
    <property type="entry name" value="MFS general substrate transporter"/>
    <property type="match status" value="1"/>
</dbReference>